<dbReference type="InterPro" id="IPR011333">
    <property type="entry name" value="SKP1/BTB/POZ_sf"/>
</dbReference>
<gene>
    <name evidence="2" type="ORF">M513_09159</name>
    <name evidence="3" type="ORF">M514_09159</name>
</gene>
<name>A0A085LY99_9BILA</name>
<accession>A0A085LY99</accession>
<evidence type="ECO:0000259" key="1">
    <source>
        <dbReference type="PROSITE" id="PS50097"/>
    </source>
</evidence>
<dbReference type="Pfam" id="PF02214">
    <property type="entry name" value="BTB_2"/>
    <property type="match status" value="1"/>
</dbReference>
<dbReference type="InterPro" id="IPR000210">
    <property type="entry name" value="BTB/POZ_dom"/>
</dbReference>
<dbReference type="PANTHER" id="PTHR11145">
    <property type="entry name" value="BTB/POZ DOMAIN-CONTAINING ADAPTER FOR CUL3-MEDIATED RHOA DEGRADATION PROTEIN FAMILY MEMBER"/>
    <property type="match status" value="1"/>
</dbReference>
<evidence type="ECO:0000313" key="2">
    <source>
        <dbReference type="EMBL" id="KFD49945.1"/>
    </source>
</evidence>
<dbReference type="GO" id="GO:0051260">
    <property type="term" value="P:protein homooligomerization"/>
    <property type="evidence" value="ECO:0007669"/>
    <property type="project" value="InterPro"/>
</dbReference>
<dbReference type="FunFam" id="3.30.710.10:FF:000046">
    <property type="entry name" value="BTB/POZ domain-containing protein KCTD7 isoform X1"/>
    <property type="match status" value="1"/>
</dbReference>
<dbReference type="Proteomes" id="UP000030764">
    <property type="component" value="Unassembled WGS sequence"/>
</dbReference>
<feature type="non-terminal residue" evidence="2">
    <location>
        <position position="1"/>
    </location>
</feature>
<dbReference type="Proteomes" id="UP000030758">
    <property type="component" value="Unassembled WGS sequence"/>
</dbReference>
<dbReference type="EMBL" id="KL367589">
    <property type="protein sequence ID" value="KFD62701.1"/>
    <property type="molecule type" value="Genomic_DNA"/>
</dbReference>
<dbReference type="SUPFAM" id="SSF54695">
    <property type="entry name" value="POZ domain"/>
    <property type="match status" value="1"/>
</dbReference>
<reference evidence="2 4" key="1">
    <citation type="journal article" date="2014" name="Nat. Genet.">
        <title>Genome and transcriptome of the porcine whipworm Trichuris suis.</title>
        <authorList>
            <person name="Jex A.R."/>
            <person name="Nejsum P."/>
            <person name="Schwarz E.M."/>
            <person name="Hu L."/>
            <person name="Young N.D."/>
            <person name="Hall R.S."/>
            <person name="Korhonen P.K."/>
            <person name="Liao S."/>
            <person name="Thamsborg S."/>
            <person name="Xia J."/>
            <person name="Xu P."/>
            <person name="Wang S."/>
            <person name="Scheerlinck J.P."/>
            <person name="Hofmann A."/>
            <person name="Sternberg P.W."/>
            <person name="Wang J."/>
            <person name="Gasser R.B."/>
        </authorList>
    </citation>
    <scope>NUCLEOTIDE SEQUENCE [LARGE SCALE GENOMIC DNA]</scope>
    <source>
        <strain evidence="3">DCEP-RM93F</strain>
        <strain evidence="2">DCEP-RM93M</strain>
    </source>
</reference>
<dbReference type="Gene3D" id="3.30.710.10">
    <property type="entry name" value="Potassium Channel Kv1.1, Chain A"/>
    <property type="match status" value="1"/>
</dbReference>
<dbReference type="AlphaFoldDB" id="A0A085LY99"/>
<dbReference type="EMBL" id="KL363261">
    <property type="protein sequence ID" value="KFD49945.1"/>
    <property type="molecule type" value="Genomic_DNA"/>
</dbReference>
<dbReference type="CDD" id="cd18369">
    <property type="entry name" value="BTB_POZ_KCTD10-like_BACURD"/>
    <property type="match status" value="1"/>
</dbReference>
<evidence type="ECO:0000313" key="4">
    <source>
        <dbReference type="Proteomes" id="UP000030764"/>
    </source>
</evidence>
<feature type="domain" description="BTB" evidence="1">
    <location>
        <begin position="78"/>
        <end position="146"/>
    </location>
</feature>
<evidence type="ECO:0000313" key="3">
    <source>
        <dbReference type="EMBL" id="KFD62701.1"/>
    </source>
</evidence>
<dbReference type="PROSITE" id="PS50097">
    <property type="entry name" value="BTB"/>
    <property type="match status" value="1"/>
</dbReference>
<sequence>LNTVKAGTSEIIWSHRQTSLVLACPFVWTSPAMEDVRVEEPPTAGLQEMALQRLDTGLDVVRVSSESKPLTIAGAPSQYVKLNVGGYLYYTTVGTLTKQDSMLRAMFSGRMEVLTDPDGWVLIDRCGKHFDVILRFLRDGHVALPNCATFVQHIMAEAKYYCMQDLVHLCQNWLENCEAIEEEVRVCRVPIICEPSEEKLLLFSTSRPAIKLLLNRHNNKYSYTTPSDDNLLKNLELFDKLVVRFNERVLFIKGAYSTTIDGCRSLLKHLSYLDISAANEVCSWTFFGKGQKVAEVCCTSIVYQPDRKQTKVEFPEARIYEEAMNVLLYERMASPTGCNDASLQTPMCQHCETQCSTERMKSRQARWKRVSYDIE</sequence>
<dbReference type="InterPro" id="IPR045068">
    <property type="entry name" value="BACURD1-3"/>
</dbReference>
<dbReference type="SMART" id="SM00225">
    <property type="entry name" value="BTB"/>
    <property type="match status" value="1"/>
</dbReference>
<dbReference type="PANTHER" id="PTHR11145:SF8">
    <property type="entry name" value="RE57120P"/>
    <property type="match status" value="1"/>
</dbReference>
<organism evidence="2 4">
    <name type="scientific">Trichuris suis</name>
    <name type="common">pig whipworm</name>
    <dbReference type="NCBI Taxonomy" id="68888"/>
    <lineage>
        <taxon>Eukaryota</taxon>
        <taxon>Metazoa</taxon>
        <taxon>Ecdysozoa</taxon>
        <taxon>Nematoda</taxon>
        <taxon>Enoplea</taxon>
        <taxon>Dorylaimia</taxon>
        <taxon>Trichinellida</taxon>
        <taxon>Trichuridae</taxon>
        <taxon>Trichuris</taxon>
    </lineage>
</organism>
<protein>
    <recommendedName>
        <fullName evidence="1">BTB domain-containing protein</fullName>
    </recommendedName>
</protein>
<proteinExistence type="predicted"/>
<keyword evidence="4" id="KW-1185">Reference proteome</keyword>
<dbReference type="InterPro" id="IPR003131">
    <property type="entry name" value="T1-type_BTB"/>
</dbReference>